<evidence type="ECO:0000256" key="5">
    <source>
        <dbReference type="SAM" id="Phobius"/>
    </source>
</evidence>
<dbReference type="Proteomes" id="UP001589814">
    <property type="component" value="Unassembled WGS sequence"/>
</dbReference>
<proteinExistence type="inferred from homology"/>
<keyword evidence="1" id="KW-0488">Methylation</keyword>
<name>A0ABV6G3S1_9GAMM</name>
<dbReference type="Pfam" id="PF17201">
    <property type="entry name" value="Cache_3-Cache_2"/>
    <property type="match status" value="1"/>
</dbReference>
<comment type="similarity">
    <text evidence="2">Belongs to the methyl-accepting chemotaxis (MCP) protein family.</text>
</comment>
<keyword evidence="5" id="KW-0472">Membrane</keyword>
<keyword evidence="5" id="KW-0812">Transmembrane</keyword>
<accession>A0ABV6G3S1</accession>
<evidence type="ECO:0000313" key="9">
    <source>
        <dbReference type="Proteomes" id="UP001589814"/>
    </source>
</evidence>
<dbReference type="PROSITE" id="PS50885">
    <property type="entry name" value="HAMP"/>
    <property type="match status" value="1"/>
</dbReference>
<keyword evidence="9" id="KW-1185">Reference proteome</keyword>
<keyword evidence="4" id="KW-0175">Coiled coil</keyword>
<dbReference type="PROSITE" id="PS50111">
    <property type="entry name" value="CHEMOTAXIS_TRANSDUC_2"/>
    <property type="match status" value="1"/>
</dbReference>
<dbReference type="CDD" id="cd06225">
    <property type="entry name" value="HAMP"/>
    <property type="match status" value="1"/>
</dbReference>
<dbReference type="SUPFAM" id="SSF103190">
    <property type="entry name" value="Sensory domain-like"/>
    <property type="match status" value="1"/>
</dbReference>
<dbReference type="Pfam" id="PF00015">
    <property type="entry name" value="MCPsignal"/>
    <property type="match status" value="1"/>
</dbReference>
<evidence type="ECO:0000256" key="4">
    <source>
        <dbReference type="SAM" id="Coils"/>
    </source>
</evidence>
<protein>
    <submittedName>
        <fullName evidence="8">Methyl-accepting chemotaxis protein</fullName>
    </submittedName>
</protein>
<evidence type="ECO:0000256" key="3">
    <source>
        <dbReference type="PROSITE-ProRule" id="PRU00284"/>
    </source>
</evidence>
<gene>
    <name evidence="8" type="ORF">ACFFHW_10020</name>
</gene>
<dbReference type="PANTHER" id="PTHR43531:SF14">
    <property type="entry name" value="METHYL-ACCEPTING CHEMOTAXIS PROTEIN I-RELATED"/>
    <property type="match status" value="1"/>
</dbReference>
<dbReference type="InterPro" id="IPR051310">
    <property type="entry name" value="MCP_chemotaxis"/>
</dbReference>
<evidence type="ECO:0000256" key="1">
    <source>
        <dbReference type="ARBA" id="ARBA00022481"/>
    </source>
</evidence>
<comment type="caution">
    <text evidence="8">The sequence shown here is derived from an EMBL/GenBank/DDBJ whole genome shotgun (WGS) entry which is preliminary data.</text>
</comment>
<dbReference type="CDD" id="cd18774">
    <property type="entry name" value="PDC2_HK_sensor"/>
    <property type="match status" value="1"/>
</dbReference>
<dbReference type="SMART" id="SM00283">
    <property type="entry name" value="MA"/>
    <property type="match status" value="1"/>
</dbReference>
<feature type="coiled-coil region" evidence="4">
    <location>
        <begin position="431"/>
        <end position="486"/>
    </location>
</feature>
<dbReference type="PANTHER" id="PTHR43531">
    <property type="entry name" value="PROTEIN ICFG"/>
    <property type="match status" value="1"/>
</dbReference>
<evidence type="ECO:0000313" key="8">
    <source>
        <dbReference type="EMBL" id="MFC0268313.1"/>
    </source>
</evidence>
<dbReference type="InterPro" id="IPR029151">
    <property type="entry name" value="Sensor-like_sf"/>
</dbReference>
<keyword evidence="3" id="KW-0807">Transducer</keyword>
<dbReference type="InterPro" id="IPR033462">
    <property type="entry name" value="Cache_3-Cache_2"/>
</dbReference>
<dbReference type="Pfam" id="PF00672">
    <property type="entry name" value="HAMP"/>
    <property type="match status" value="1"/>
</dbReference>
<reference evidence="8 9" key="1">
    <citation type="submission" date="2024-09" db="EMBL/GenBank/DDBJ databases">
        <authorList>
            <person name="Sun Q."/>
            <person name="Mori K."/>
        </authorList>
    </citation>
    <scope>NUCLEOTIDE SEQUENCE [LARGE SCALE GENOMIC DNA]</scope>
    <source>
        <strain evidence="8 9">CCM 7415</strain>
    </source>
</reference>
<sequence length="656" mass="70858">MLDVLRRMSLGSRLALLISVVMLVALMGLSWGASLSSERAQHDQMVNAMQEEVGQFKHTVGLFDESLQQQAERFLSLFEAEQLEPPFELDSERSRPVGGEMAPMLSDQRGGLNLMGIRRIDEFTRSTGMPVTIFARRGDDFVRVATSLKNENGERAMGTLLDRQSRAWQAISQGQSYSGIARLFGTPYITRYEPLTNSAGEVVGISFIGIDITADLQAFAERVAEIRVGESGFFTIVDARSGEVVAGTPPGEGPIGELRDDSGQAVLAPLLTQPEGLIEYAPANGERGSLTTWFSLYPAWNWVVAATTVDRDIESVTDATRDRFLLLALALALLVGGGIYWLMRRALSRPLADVQRLAGQLAEGDLGQRIETRRRDEIGDLINSINGIGDGFRRIVGEVRESVDSIGNASSEIANGNLDLSRRTEGQAASLEQTAASIEELTATVRQNNERTDQSRQMTQDVQAGAVEGQQQLQEATTTMQGLEKTAAQMSAIIDTIDGIAFQTNLLALNASVEAARAGVHGRGFTVVAEEVRRLSNRCQEASGDIGSLIRHMVAEVSSGSHSIHESSARIDDITARIEKLGEMMQEISAASEEQLAGIEQINTALNSLDQTTQHNAALVEQSTAASGQLNDQAGQLAAAVRVFRLPEAGALPHPG</sequence>
<dbReference type="RefSeq" id="WP_026352026.1">
    <property type="nucleotide sequence ID" value="NZ_JBHLVX010000041.1"/>
</dbReference>
<feature type="domain" description="HAMP" evidence="7">
    <location>
        <begin position="345"/>
        <end position="397"/>
    </location>
</feature>
<dbReference type="SUPFAM" id="SSF58104">
    <property type="entry name" value="Methyl-accepting chemotaxis protein (MCP) signaling domain"/>
    <property type="match status" value="1"/>
</dbReference>
<evidence type="ECO:0000256" key="2">
    <source>
        <dbReference type="ARBA" id="ARBA00029447"/>
    </source>
</evidence>
<dbReference type="Gene3D" id="1.10.287.950">
    <property type="entry name" value="Methyl-accepting chemotaxis protein"/>
    <property type="match status" value="1"/>
</dbReference>
<dbReference type="InterPro" id="IPR003660">
    <property type="entry name" value="HAMP_dom"/>
</dbReference>
<organism evidence="8 9">
    <name type="scientific">Kushneria aurantia</name>
    <dbReference type="NCBI Taxonomy" id="504092"/>
    <lineage>
        <taxon>Bacteria</taxon>
        <taxon>Pseudomonadati</taxon>
        <taxon>Pseudomonadota</taxon>
        <taxon>Gammaproteobacteria</taxon>
        <taxon>Oceanospirillales</taxon>
        <taxon>Halomonadaceae</taxon>
        <taxon>Kushneria</taxon>
    </lineage>
</organism>
<feature type="domain" description="Methyl-accepting transducer" evidence="6">
    <location>
        <begin position="402"/>
        <end position="631"/>
    </location>
</feature>
<dbReference type="SMART" id="SM00304">
    <property type="entry name" value="HAMP"/>
    <property type="match status" value="1"/>
</dbReference>
<keyword evidence="5" id="KW-1133">Transmembrane helix</keyword>
<evidence type="ECO:0000259" key="6">
    <source>
        <dbReference type="PROSITE" id="PS50111"/>
    </source>
</evidence>
<dbReference type="CDD" id="cd11386">
    <property type="entry name" value="MCP_signal"/>
    <property type="match status" value="1"/>
</dbReference>
<evidence type="ECO:0000259" key="7">
    <source>
        <dbReference type="PROSITE" id="PS50885"/>
    </source>
</evidence>
<dbReference type="EMBL" id="JBHLVX010000041">
    <property type="protein sequence ID" value="MFC0268313.1"/>
    <property type="molecule type" value="Genomic_DNA"/>
</dbReference>
<dbReference type="InterPro" id="IPR004089">
    <property type="entry name" value="MCPsignal_dom"/>
</dbReference>
<feature type="transmembrane region" description="Helical" evidence="5">
    <location>
        <begin position="324"/>
        <end position="343"/>
    </location>
</feature>